<dbReference type="OrthoDB" id="7318948at2759"/>
<dbReference type="Proteomes" id="UP000789739">
    <property type="component" value="Unassembled WGS sequence"/>
</dbReference>
<feature type="non-terminal residue" evidence="1">
    <location>
        <position position="1"/>
    </location>
</feature>
<dbReference type="Pfam" id="PF00400">
    <property type="entry name" value="WD40"/>
    <property type="match status" value="2"/>
</dbReference>
<gene>
    <name evidence="1" type="ORF">PBRASI_LOCUS9832</name>
</gene>
<dbReference type="InterPro" id="IPR015943">
    <property type="entry name" value="WD40/YVTN_repeat-like_dom_sf"/>
</dbReference>
<dbReference type="InterPro" id="IPR001680">
    <property type="entry name" value="WD40_rpt"/>
</dbReference>
<proteinExistence type="predicted"/>
<dbReference type="Gene3D" id="2.130.10.10">
    <property type="entry name" value="YVTN repeat-like/Quinoprotein amine dehydrogenase"/>
    <property type="match status" value="1"/>
</dbReference>
<protein>
    <submittedName>
        <fullName evidence="1">6372_t:CDS:1</fullName>
    </submittedName>
</protein>
<evidence type="ECO:0000313" key="2">
    <source>
        <dbReference type="Proteomes" id="UP000789739"/>
    </source>
</evidence>
<evidence type="ECO:0000313" key="1">
    <source>
        <dbReference type="EMBL" id="CAG8642103.1"/>
    </source>
</evidence>
<dbReference type="AlphaFoldDB" id="A0A9N9GXL7"/>
<dbReference type="SUPFAM" id="SSF50978">
    <property type="entry name" value="WD40 repeat-like"/>
    <property type="match status" value="1"/>
</dbReference>
<organism evidence="1 2">
    <name type="scientific">Paraglomus brasilianum</name>
    <dbReference type="NCBI Taxonomy" id="144538"/>
    <lineage>
        <taxon>Eukaryota</taxon>
        <taxon>Fungi</taxon>
        <taxon>Fungi incertae sedis</taxon>
        <taxon>Mucoromycota</taxon>
        <taxon>Glomeromycotina</taxon>
        <taxon>Glomeromycetes</taxon>
        <taxon>Paraglomerales</taxon>
        <taxon>Paraglomeraceae</taxon>
        <taxon>Paraglomus</taxon>
    </lineage>
</organism>
<name>A0A9N9GXL7_9GLOM</name>
<reference evidence="1" key="1">
    <citation type="submission" date="2021-06" db="EMBL/GenBank/DDBJ databases">
        <authorList>
            <person name="Kallberg Y."/>
            <person name="Tangrot J."/>
            <person name="Rosling A."/>
        </authorList>
    </citation>
    <scope>NUCLEOTIDE SEQUENCE</scope>
    <source>
        <strain evidence="1">BR232B</strain>
    </source>
</reference>
<dbReference type="EMBL" id="CAJVPI010002375">
    <property type="protein sequence ID" value="CAG8642103.1"/>
    <property type="molecule type" value="Genomic_DNA"/>
</dbReference>
<accession>A0A9N9GXL7</accession>
<comment type="caution">
    <text evidence="1">The sequence shown here is derived from an EMBL/GenBank/DDBJ whole genome shotgun (WGS) entry which is preliminary data.</text>
</comment>
<keyword evidence="2" id="KW-1185">Reference proteome</keyword>
<dbReference type="InterPro" id="IPR036322">
    <property type="entry name" value="WD40_repeat_dom_sf"/>
</dbReference>
<sequence>VYTDTITNIQKYLKDDQHLLSASRDGSVQIKASVVCWHPSGETFITGSYHGDIRYWTPPDLTYWTDR</sequence>